<evidence type="ECO:0000256" key="8">
    <source>
        <dbReference type="SAM" id="SignalP"/>
    </source>
</evidence>
<dbReference type="InParanoid" id="A0A4R2PQN3"/>
<dbReference type="AlphaFoldDB" id="A0A4R2PQN3"/>
<dbReference type="GO" id="GO:0020037">
    <property type="term" value="F:heme binding"/>
    <property type="evidence" value="ECO:0007669"/>
    <property type="project" value="InterPro"/>
</dbReference>
<feature type="signal peptide" evidence="8">
    <location>
        <begin position="1"/>
        <end position="29"/>
    </location>
</feature>
<evidence type="ECO:0000256" key="7">
    <source>
        <dbReference type="SAM" id="MobiDB-lite"/>
    </source>
</evidence>
<dbReference type="Gene3D" id="1.10.760.10">
    <property type="entry name" value="Cytochrome c-like domain"/>
    <property type="match status" value="1"/>
</dbReference>
<dbReference type="Pfam" id="PF00034">
    <property type="entry name" value="Cytochrom_C"/>
    <property type="match status" value="1"/>
</dbReference>
<evidence type="ECO:0000259" key="9">
    <source>
        <dbReference type="PROSITE" id="PS51007"/>
    </source>
</evidence>
<dbReference type="RefSeq" id="WP_132706347.1">
    <property type="nucleotide sequence ID" value="NZ_JACIGF010000001.1"/>
</dbReference>
<dbReference type="Proteomes" id="UP000295399">
    <property type="component" value="Unassembled WGS sequence"/>
</dbReference>
<feature type="domain" description="Cytochrome c" evidence="9">
    <location>
        <begin position="51"/>
        <end position="151"/>
    </location>
</feature>
<evidence type="ECO:0000313" key="10">
    <source>
        <dbReference type="EMBL" id="TCP38119.1"/>
    </source>
</evidence>
<proteinExistence type="predicted"/>
<accession>A0A4R2PQN3</accession>
<dbReference type="PRINTS" id="PR00604">
    <property type="entry name" value="CYTCHRMECIAB"/>
</dbReference>
<gene>
    <name evidence="10" type="ORF">EV659_10113</name>
</gene>
<dbReference type="InterPro" id="IPR009056">
    <property type="entry name" value="Cyt_c-like_dom"/>
</dbReference>
<feature type="region of interest" description="Disordered" evidence="7">
    <location>
        <begin position="30"/>
        <end position="51"/>
    </location>
</feature>
<dbReference type="EMBL" id="SLXO01000001">
    <property type="protein sequence ID" value="TCP38119.1"/>
    <property type="molecule type" value="Genomic_DNA"/>
</dbReference>
<evidence type="ECO:0000313" key="11">
    <source>
        <dbReference type="Proteomes" id="UP000295399"/>
    </source>
</evidence>
<evidence type="ECO:0000256" key="6">
    <source>
        <dbReference type="PROSITE-ProRule" id="PRU00433"/>
    </source>
</evidence>
<dbReference type="PROSITE" id="PS51007">
    <property type="entry name" value="CYTC"/>
    <property type="match status" value="1"/>
</dbReference>
<feature type="compositionally biased region" description="Low complexity" evidence="7">
    <location>
        <begin position="42"/>
        <end position="51"/>
    </location>
</feature>
<evidence type="ECO:0000256" key="5">
    <source>
        <dbReference type="ARBA" id="ARBA00023004"/>
    </source>
</evidence>
<reference evidence="10 11" key="1">
    <citation type="submission" date="2019-03" db="EMBL/GenBank/DDBJ databases">
        <title>Genomic Encyclopedia of Type Strains, Phase IV (KMG-IV): sequencing the most valuable type-strain genomes for metagenomic binning, comparative biology and taxonomic classification.</title>
        <authorList>
            <person name="Goeker M."/>
        </authorList>
    </citation>
    <scope>NUCLEOTIDE SEQUENCE [LARGE SCALE GENOMIC DNA]</scope>
    <source>
        <strain evidence="10 11">DSM 2132</strain>
    </source>
</reference>
<protein>
    <submittedName>
        <fullName evidence="10">Cytochrome c</fullName>
    </submittedName>
</protein>
<dbReference type="OrthoDB" id="9805828at2"/>
<keyword evidence="2 6" id="KW-0349">Heme</keyword>
<sequence length="152" mass="15988">MTERRHSRPIARAGGAAALAVLIAGTATAADRRSPDAEDDAAPTAAALGPGNAEAGRTVFNTCRACHGLSPGDHGIGPSLHALFGRRVGTARGYGLYSNALTRADFVWTAERLDAWLTRPNSFLPGNRMNFAGLRDAEDRADLIAFLKTASE</sequence>
<keyword evidence="5 6" id="KW-0408">Iron</keyword>
<keyword evidence="8" id="KW-0732">Signal</keyword>
<feature type="chain" id="PRO_5020412090" evidence="8">
    <location>
        <begin position="30"/>
        <end position="152"/>
    </location>
</feature>
<keyword evidence="3 6" id="KW-0479">Metal-binding</keyword>
<keyword evidence="1" id="KW-0813">Transport</keyword>
<keyword evidence="11" id="KW-1185">Reference proteome</keyword>
<dbReference type="InterPro" id="IPR036909">
    <property type="entry name" value="Cyt_c-like_dom_sf"/>
</dbReference>
<keyword evidence="4" id="KW-0249">Electron transport</keyword>
<dbReference type="GO" id="GO:0046872">
    <property type="term" value="F:metal ion binding"/>
    <property type="evidence" value="ECO:0007669"/>
    <property type="project" value="UniProtKB-KW"/>
</dbReference>
<name>A0A4R2PQN3_RHOSA</name>
<evidence type="ECO:0000256" key="2">
    <source>
        <dbReference type="ARBA" id="ARBA00022617"/>
    </source>
</evidence>
<dbReference type="PANTHER" id="PTHR11961">
    <property type="entry name" value="CYTOCHROME C"/>
    <property type="match status" value="1"/>
</dbReference>
<dbReference type="SUPFAM" id="SSF46626">
    <property type="entry name" value="Cytochrome c"/>
    <property type="match status" value="1"/>
</dbReference>
<dbReference type="GO" id="GO:0009055">
    <property type="term" value="F:electron transfer activity"/>
    <property type="evidence" value="ECO:0007669"/>
    <property type="project" value="InterPro"/>
</dbReference>
<evidence type="ECO:0000256" key="1">
    <source>
        <dbReference type="ARBA" id="ARBA00022448"/>
    </source>
</evidence>
<dbReference type="InterPro" id="IPR002327">
    <property type="entry name" value="Cyt_c_1A/1B"/>
</dbReference>
<evidence type="ECO:0000256" key="3">
    <source>
        <dbReference type="ARBA" id="ARBA00022723"/>
    </source>
</evidence>
<organism evidence="10 11">
    <name type="scientific">Rhodothalassium salexigens DSM 2132</name>
    <dbReference type="NCBI Taxonomy" id="1188247"/>
    <lineage>
        <taxon>Bacteria</taxon>
        <taxon>Pseudomonadati</taxon>
        <taxon>Pseudomonadota</taxon>
        <taxon>Alphaproteobacteria</taxon>
        <taxon>Rhodothalassiales</taxon>
        <taxon>Rhodothalassiaceae</taxon>
        <taxon>Rhodothalassium</taxon>
    </lineage>
</organism>
<comment type="caution">
    <text evidence="10">The sequence shown here is derived from an EMBL/GenBank/DDBJ whole genome shotgun (WGS) entry which is preliminary data.</text>
</comment>
<evidence type="ECO:0000256" key="4">
    <source>
        <dbReference type="ARBA" id="ARBA00022982"/>
    </source>
</evidence>